<gene>
    <name evidence="2" type="ORF">AXF15_00305</name>
</gene>
<sequence>MSSDISGHGGRKLLGAALSLLLLPALALAQTSPTDYVRTNVDAVLAVLNNPEYAGNQELKVQQIALLADSFFDAQELSKRALGQYWKIFREDQRREFQELFVDLLKSTYLKKTALYNNEKVIYDRETLKSDTLAEVHTTLTSPKLSVPVVYFLIKRDGKWGVYDVAVENVSLVRNYRSQFQSILQNNSPDQLMGILREKTHE</sequence>
<evidence type="ECO:0000313" key="2">
    <source>
        <dbReference type="EMBL" id="AMD93947.1"/>
    </source>
</evidence>
<dbReference type="Pfam" id="PF05494">
    <property type="entry name" value="MlaC"/>
    <property type="match status" value="1"/>
</dbReference>
<evidence type="ECO:0008006" key="4">
    <source>
        <dbReference type="Google" id="ProtNLM"/>
    </source>
</evidence>
<name>A0A0X8JS05_9BACT</name>
<dbReference type="EMBL" id="CP014230">
    <property type="protein sequence ID" value="AMD93947.1"/>
    <property type="molecule type" value="Genomic_DNA"/>
</dbReference>
<accession>A0A0X8JS05</accession>
<reference evidence="3" key="1">
    <citation type="submission" date="2016-02" db="EMBL/GenBank/DDBJ databases">
        <authorList>
            <person name="Holder M.E."/>
            <person name="Ajami N.J."/>
            <person name="Petrosino J.F."/>
        </authorList>
    </citation>
    <scope>NUCLEOTIDE SEQUENCE [LARGE SCALE GENOMIC DNA]</scope>
    <source>
        <strain evidence="3">DSM 12838</strain>
    </source>
</reference>
<dbReference type="InterPro" id="IPR008869">
    <property type="entry name" value="MlaC/ttg2D"/>
</dbReference>
<proteinExistence type="predicted"/>
<organism evidence="2 3">
    <name type="scientific">Desulfomicrobium orale DSM 12838</name>
    <dbReference type="NCBI Taxonomy" id="888061"/>
    <lineage>
        <taxon>Bacteria</taxon>
        <taxon>Pseudomonadati</taxon>
        <taxon>Thermodesulfobacteriota</taxon>
        <taxon>Desulfovibrionia</taxon>
        <taxon>Desulfovibrionales</taxon>
        <taxon>Desulfomicrobiaceae</taxon>
        <taxon>Desulfomicrobium</taxon>
    </lineage>
</organism>
<dbReference type="Proteomes" id="UP000063964">
    <property type="component" value="Chromosome"/>
</dbReference>
<dbReference type="KEGG" id="doa:AXF15_00305"/>
<dbReference type="PANTHER" id="PTHR36573">
    <property type="entry name" value="INTERMEMBRANE PHOSPHOLIPID TRANSPORT SYSTEM BINDING PROTEIN MLAC"/>
    <property type="match status" value="1"/>
</dbReference>
<dbReference type="InterPro" id="IPR042245">
    <property type="entry name" value="Tgt2/MlaC_sf"/>
</dbReference>
<feature type="chain" id="PRO_5007067649" description="Toluene tolerance protein" evidence="1">
    <location>
        <begin position="30"/>
        <end position="202"/>
    </location>
</feature>
<dbReference type="AlphaFoldDB" id="A0A0X8JS05"/>
<dbReference type="PIRSF" id="PIRSF004649">
    <property type="entry name" value="MlaC"/>
    <property type="match status" value="1"/>
</dbReference>
<protein>
    <recommendedName>
        <fullName evidence="4">Toluene tolerance protein</fullName>
    </recommendedName>
</protein>
<evidence type="ECO:0000313" key="3">
    <source>
        <dbReference type="Proteomes" id="UP000063964"/>
    </source>
</evidence>
<keyword evidence="3" id="KW-1185">Reference proteome</keyword>
<keyword evidence="1" id="KW-0732">Signal</keyword>
<evidence type="ECO:0000256" key="1">
    <source>
        <dbReference type="SAM" id="SignalP"/>
    </source>
</evidence>
<dbReference type="STRING" id="888061.AXF15_00305"/>
<dbReference type="Gene3D" id="3.10.450.710">
    <property type="entry name" value="Tgt2/MlaC"/>
    <property type="match status" value="1"/>
</dbReference>
<dbReference type="PANTHER" id="PTHR36573:SF1">
    <property type="entry name" value="INTERMEMBRANE PHOSPHOLIPID TRANSPORT SYSTEM BINDING PROTEIN MLAC"/>
    <property type="match status" value="1"/>
</dbReference>
<feature type="signal peptide" evidence="1">
    <location>
        <begin position="1"/>
        <end position="29"/>
    </location>
</feature>